<organism evidence="1 2">
    <name type="scientific">Alicyclobacillus mengziensis</name>
    <dbReference type="NCBI Taxonomy" id="2931921"/>
    <lineage>
        <taxon>Bacteria</taxon>
        <taxon>Bacillati</taxon>
        <taxon>Bacillota</taxon>
        <taxon>Bacilli</taxon>
        <taxon>Bacillales</taxon>
        <taxon>Alicyclobacillaceae</taxon>
        <taxon>Alicyclobacillus</taxon>
    </lineage>
</organism>
<gene>
    <name evidence="1" type="ORF">JZ786_17900</name>
</gene>
<dbReference type="KEGG" id="afx:JZ786_17900"/>
<dbReference type="Pfam" id="PF13686">
    <property type="entry name" value="DrsE_2"/>
    <property type="match status" value="2"/>
</dbReference>
<dbReference type="RefSeq" id="WP_206655719.1">
    <property type="nucleotide sequence ID" value="NZ_CP071182.1"/>
</dbReference>
<dbReference type="AlphaFoldDB" id="A0A9X7VXG4"/>
<dbReference type="InterPro" id="IPR027396">
    <property type="entry name" value="DsrEFH-like"/>
</dbReference>
<dbReference type="EMBL" id="CP071182">
    <property type="protein sequence ID" value="QSO46350.1"/>
    <property type="molecule type" value="Genomic_DNA"/>
</dbReference>
<dbReference type="Proteomes" id="UP000663505">
    <property type="component" value="Chromosome"/>
</dbReference>
<dbReference type="InterPro" id="IPR032836">
    <property type="entry name" value="DsrE2-like"/>
</dbReference>
<reference evidence="1 2" key="1">
    <citation type="submission" date="2021-02" db="EMBL/GenBank/DDBJ databases">
        <title>Alicyclobacillus curvatus sp. nov. and Alicyclobacillus mengziensis sp. nov., two acidophilic bacteria isolated from acid mine drainage.</title>
        <authorList>
            <person name="Huang Y."/>
        </authorList>
    </citation>
    <scope>NUCLEOTIDE SEQUENCE [LARGE SCALE GENOMIC DNA]</scope>
    <source>
        <strain evidence="1 2">S30H14</strain>
    </source>
</reference>
<evidence type="ECO:0000313" key="1">
    <source>
        <dbReference type="EMBL" id="QSO46350.1"/>
    </source>
</evidence>
<evidence type="ECO:0000313" key="2">
    <source>
        <dbReference type="Proteomes" id="UP000663505"/>
    </source>
</evidence>
<dbReference type="PANTHER" id="PTHR34655:SF2">
    <property type="entry name" value="PEROXIREDOXIN FAMILY PROTEIN"/>
    <property type="match status" value="1"/>
</dbReference>
<protein>
    <submittedName>
        <fullName evidence="1">DsrE/DsrF/DrsH-like family protein</fullName>
    </submittedName>
</protein>
<keyword evidence="2" id="KW-1185">Reference proteome</keyword>
<dbReference type="Gene3D" id="3.40.1260.10">
    <property type="entry name" value="DsrEFH-like"/>
    <property type="match status" value="2"/>
</dbReference>
<dbReference type="SUPFAM" id="SSF75169">
    <property type="entry name" value="DsrEFH-like"/>
    <property type="match status" value="1"/>
</dbReference>
<sequence>MAETKNRVAMIASGAGLETAYKVLNIATAAAASDAEVAVFCTFDGLMMIHKNAEELLKLGPGREQLAEGFKKAQVPSLSQMLTLAKECGVKFIACQMTMDVMGIELDDLIEGIDVGGAVTFLDFAFDANVTATF</sequence>
<dbReference type="PANTHER" id="PTHR34655">
    <property type="entry name" value="CONSERVED WITHIN P. AEROPHILUM"/>
    <property type="match status" value="1"/>
</dbReference>
<proteinExistence type="predicted"/>
<accession>A0A9X7VXG4</accession>
<name>A0A9X7VXG4_9BACL</name>